<dbReference type="EMBL" id="JAAXLA010000015">
    <property type="protein sequence ID" value="NMH97762.1"/>
    <property type="molecule type" value="Genomic_DNA"/>
</dbReference>
<dbReference type="Proteomes" id="UP000820669">
    <property type="component" value="Unassembled WGS sequence"/>
</dbReference>
<dbReference type="SUPFAM" id="SSF55469">
    <property type="entry name" value="FMN-dependent nitroreductase-like"/>
    <property type="match status" value="2"/>
</dbReference>
<protein>
    <submittedName>
        <fullName evidence="1">NAD(P)H nitroreductase</fullName>
    </submittedName>
</protein>
<evidence type="ECO:0000313" key="1">
    <source>
        <dbReference type="EMBL" id="NMH97762.1"/>
    </source>
</evidence>
<gene>
    <name evidence="1" type="ORF">HF526_10630</name>
</gene>
<dbReference type="PANTHER" id="PTHR23026:SF123">
    <property type="entry name" value="NAD(P)H NITROREDUCTASE RV3131-RELATED"/>
    <property type="match status" value="1"/>
</dbReference>
<comment type="caution">
    <text evidence="1">The sequence shown here is derived from an EMBL/GenBank/DDBJ whole genome shotgun (WGS) entry which is preliminary data.</text>
</comment>
<accession>A0ABX1SAB4</accession>
<organism evidence="1 2">
    <name type="scientific">Pseudonocardia acidicola</name>
    <dbReference type="NCBI Taxonomy" id="2724939"/>
    <lineage>
        <taxon>Bacteria</taxon>
        <taxon>Bacillati</taxon>
        <taxon>Actinomycetota</taxon>
        <taxon>Actinomycetes</taxon>
        <taxon>Pseudonocardiales</taxon>
        <taxon>Pseudonocardiaceae</taxon>
        <taxon>Pseudonocardia</taxon>
    </lineage>
</organism>
<keyword evidence="2" id="KW-1185">Reference proteome</keyword>
<evidence type="ECO:0000313" key="2">
    <source>
        <dbReference type="Proteomes" id="UP000820669"/>
    </source>
</evidence>
<reference evidence="1 2" key="1">
    <citation type="submission" date="2020-04" db="EMBL/GenBank/DDBJ databases">
        <authorList>
            <person name="Klaysubun C."/>
            <person name="Duangmal K."/>
            <person name="Lipun K."/>
        </authorList>
    </citation>
    <scope>NUCLEOTIDE SEQUENCE [LARGE SCALE GENOMIC DNA]</scope>
    <source>
        <strain evidence="1 2">K10HN5</strain>
    </source>
</reference>
<dbReference type="PANTHER" id="PTHR23026">
    <property type="entry name" value="NADPH NITROREDUCTASE"/>
    <property type="match status" value="1"/>
</dbReference>
<dbReference type="InterPro" id="IPR050627">
    <property type="entry name" value="Nitroreductase/BluB"/>
</dbReference>
<name>A0ABX1SAB4_9PSEU</name>
<proteinExistence type="predicted"/>
<dbReference type="RefSeq" id="WP_169381211.1">
    <property type="nucleotide sequence ID" value="NZ_JAAXLA010000015.1"/>
</dbReference>
<dbReference type="NCBIfam" id="NF047509">
    <property type="entry name" value="Rv3131_FMN_oxido"/>
    <property type="match status" value="1"/>
</dbReference>
<dbReference type="Gene3D" id="3.40.109.10">
    <property type="entry name" value="NADH Oxidase"/>
    <property type="match status" value="2"/>
</dbReference>
<dbReference type="InterPro" id="IPR000415">
    <property type="entry name" value="Nitroreductase-like"/>
</dbReference>
<sequence>MSNPATARPVGPVPPDVLYRALEQALRAPSVHNTQPWRWRIGEDAAELHADWNRHLVGTDPDRRDLVISCGAALDHLRVALARLGWGASTERLPDPENPAHLATVRPGHKRVDRRDVGLAVAIERRRTDRRRLSARPVPPGIVASLVGQAARHRTRLHPVAEEQARDRLVAALAEAARRQQYTPGYPAELAIWTRRCTAAHDGIPRASVPDAGADQDSPGLRRFPRGRLFAHPRRLEPDAEAATFMVVTTAGDGVVDQLRAGEATSAVLLAATRIGLACTPLSQAVEVGYTRRQLAEQILHVSGHPQLIIRIGWAQEGAAELPATPRRPLAFVLMPG</sequence>